<feature type="chain" id="PRO_5047369156" evidence="1">
    <location>
        <begin position="23"/>
        <end position="815"/>
    </location>
</feature>
<name>A0ABR6KPU2_9BACT</name>
<evidence type="ECO:0000259" key="2">
    <source>
        <dbReference type="Pfam" id="PF00326"/>
    </source>
</evidence>
<keyword evidence="5" id="KW-1185">Reference proteome</keyword>
<dbReference type="Pfam" id="PF00930">
    <property type="entry name" value="DPPIV_N"/>
    <property type="match status" value="1"/>
</dbReference>
<dbReference type="Gene3D" id="3.40.50.1820">
    <property type="entry name" value="alpha/beta hydrolase"/>
    <property type="match status" value="1"/>
</dbReference>
<proteinExistence type="predicted"/>
<reference evidence="4 5" key="1">
    <citation type="submission" date="2020-08" db="EMBL/GenBank/DDBJ databases">
        <title>Genomic Encyclopedia of Type Strains, Phase IV (KMG-IV): sequencing the most valuable type-strain genomes for metagenomic binning, comparative biology and taxonomic classification.</title>
        <authorList>
            <person name="Goeker M."/>
        </authorList>
    </citation>
    <scope>NUCLEOTIDE SEQUENCE [LARGE SCALE GENOMIC DNA]</scope>
    <source>
        <strain evidence="4 5">DSM 102983</strain>
    </source>
</reference>
<keyword evidence="1" id="KW-0732">Signal</keyword>
<evidence type="ECO:0000313" key="5">
    <source>
        <dbReference type="Proteomes" id="UP000533637"/>
    </source>
</evidence>
<dbReference type="SUPFAM" id="SSF53474">
    <property type="entry name" value="alpha/beta-Hydrolases"/>
    <property type="match status" value="1"/>
</dbReference>
<dbReference type="EMBL" id="JACHOC010000007">
    <property type="protein sequence ID" value="MBB4623522.1"/>
    <property type="molecule type" value="Genomic_DNA"/>
</dbReference>
<dbReference type="InterPro" id="IPR029058">
    <property type="entry name" value="AB_hydrolase_fold"/>
</dbReference>
<dbReference type="InterPro" id="IPR002469">
    <property type="entry name" value="Peptidase_S9B_N"/>
</dbReference>
<sequence>MKKHLHLLLLASGLFLVQGVSAQTNSADDPLPGYTQAERFAGDKLPTMLFSTSVDPHWFKAGNCFWYEYKTGDGNVWYVVNPSAKSKRPLFDQDKLAAELTEIVKDPFIAQQLPIRKLEAGEDGRTFTFQVTSSQDAKKDSTDKDNKTKKEIFYFSYDYPTRKLTHLADKKKDTEYPDWASISPDGKTVVYAKDLNLYRMSREDYEKLKKDDKDSTVTEIQLTTTGVKDFGFGQPYSILNTDTLCNGKRKNPGYLLWSPDSRHFAVSISDSREVKDLWVINAMATPRPTLETYKYQMPGEKEAPISHLYLFDMTNNSYKEINTWAFKDQTIRMAYQPRLQKQRDMKELPSIWLGDNNRFFVTRSSRDLHRIDICTYTIGEDSIRPIIEERMNTYIEVRPLASVNNGKELIHWSERDGWAHLYLYDDKGNLKNRITSGPWHVDQIVKVDEAKRVVYFLANGREKDENPYYEHLYRANLDGSGLQMVSVGDYFHDVRIDDNAQFIVHNYSRINTVPKTDLLDNTGRKIMDLEESDFSQLFAAGYQFPEPFKVKAADGVTDLYGVMYKPFNFDSTKVYPVIDYVYPGPQVEATRYPFTRMSVRTDRLAQAGFIVVSVGNRGGHPSRSKWYHNFGYGNLRDYGLADQKAAIIQLADKNKFIDIHRVGIHGHSGGGFMSTAAILQYPDFFKVAVSCAGNHDNKIYNRWWSETHHGVKEVVSEKGDTTFTYNIKSNQELAKQLKGHLLLVHGDIDNNVHPGNTMRVVDGLIRANKRFDMLLLPQQRHGFGDMDEYFYWRMVDYFSEHLLGKSDKSVDIPKR</sequence>
<dbReference type="Pfam" id="PF00326">
    <property type="entry name" value="Peptidase_S9"/>
    <property type="match status" value="1"/>
</dbReference>
<keyword evidence="4" id="KW-0645">Protease</keyword>
<dbReference type="InterPro" id="IPR050278">
    <property type="entry name" value="Serine_Prot_S9B/DPPIV"/>
</dbReference>
<keyword evidence="4" id="KW-0031">Aminopeptidase</keyword>
<dbReference type="SUPFAM" id="SSF82171">
    <property type="entry name" value="DPP6 N-terminal domain-like"/>
    <property type="match status" value="1"/>
</dbReference>
<keyword evidence="4" id="KW-0378">Hydrolase</keyword>
<feature type="domain" description="Peptidase S9 prolyl oligopeptidase catalytic" evidence="2">
    <location>
        <begin position="599"/>
        <end position="802"/>
    </location>
</feature>
<evidence type="ECO:0000313" key="4">
    <source>
        <dbReference type="EMBL" id="MBB4623522.1"/>
    </source>
</evidence>
<evidence type="ECO:0000259" key="3">
    <source>
        <dbReference type="Pfam" id="PF00930"/>
    </source>
</evidence>
<gene>
    <name evidence="4" type="ORF">GGQ57_003438</name>
</gene>
<feature type="signal peptide" evidence="1">
    <location>
        <begin position="1"/>
        <end position="22"/>
    </location>
</feature>
<dbReference type="PANTHER" id="PTHR11731">
    <property type="entry name" value="PROTEASE FAMILY S9B,C DIPEPTIDYL-PEPTIDASE IV-RELATED"/>
    <property type="match status" value="1"/>
</dbReference>
<dbReference type="PANTHER" id="PTHR11731:SF193">
    <property type="entry name" value="DIPEPTIDYL PEPTIDASE 9"/>
    <property type="match status" value="1"/>
</dbReference>
<dbReference type="GO" id="GO:0004177">
    <property type="term" value="F:aminopeptidase activity"/>
    <property type="evidence" value="ECO:0007669"/>
    <property type="project" value="UniProtKB-KW"/>
</dbReference>
<dbReference type="InterPro" id="IPR001375">
    <property type="entry name" value="Peptidase_S9_cat"/>
</dbReference>
<comment type="caution">
    <text evidence="4">The sequence shown here is derived from an EMBL/GenBank/DDBJ whole genome shotgun (WGS) entry which is preliminary data.</text>
</comment>
<dbReference type="Gene3D" id="2.140.10.30">
    <property type="entry name" value="Dipeptidylpeptidase IV, N-terminal domain"/>
    <property type="match status" value="1"/>
</dbReference>
<evidence type="ECO:0000256" key="1">
    <source>
        <dbReference type="SAM" id="SignalP"/>
    </source>
</evidence>
<organism evidence="4 5">
    <name type="scientific">Parabacteroides faecis</name>
    <dbReference type="NCBI Taxonomy" id="1217282"/>
    <lineage>
        <taxon>Bacteria</taxon>
        <taxon>Pseudomonadati</taxon>
        <taxon>Bacteroidota</taxon>
        <taxon>Bacteroidia</taxon>
        <taxon>Bacteroidales</taxon>
        <taxon>Tannerellaceae</taxon>
        <taxon>Parabacteroides</taxon>
    </lineage>
</organism>
<accession>A0ABR6KPU2</accession>
<dbReference type="Proteomes" id="UP000533637">
    <property type="component" value="Unassembled WGS sequence"/>
</dbReference>
<protein>
    <submittedName>
        <fullName evidence="4">Dipeptidyl aminopeptidase/acylaminoacyl peptidase</fullName>
    </submittedName>
</protein>
<dbReference type="RefSeq" id="WP_183671595.1">
    <property type="nucleotide sequence ID" value="NZ_BMPB01000008.1"/>
</dbReference>
<feature type="domain" description="Dipeptidylpeptidase IV N-terminal" evidence="3">
    <location>
        <begin position="148"/>
        <end position="512"/>
    </location>
</feature>